<dbReference type="Proteomes" id="UP001150879">
    <property type="component" value="Unassembled WGS sequence"/>
</dbReference>
<evidence type="ECO:0000313" key="6">
    <source>
        <dbReference type="EMBL" id="KAJ5205619.1"/>
    </source>
</evidence>
<evidence type="ECO:0000256" key="1">
    <source>
        <dbReference type="ARBA" id="ARBA00007926"/>
    </source>
</evidence>
<gene>
    <name evidence="6" type="ORF">N7472_002067</name>
</gene>
<dbReference type="InterPro" id="IPR029004">
    <property type="entry name" value="Ribosomal_eL28/Mak16"/>
</dbReference>
<protein>
    <recommendedName>
        <fullName evidence="5">Ribosomal eL28/Mak16 domain-containing protein</fullName>
    </recommendedName>
</protein>
<dbReference type="GO" id="GO:0005840">
    <property type="term" value="C:ribosome"/>
    <property type="evidence" value="ECO:0007669"/>
    <property type="project" value="UniProtKB-KW"/>
</dbReference>
<dbReference type="EMBL" id="JAPQKP010000002">
    <property type="protein sequence ID" value="KAJ5205619.1"/>
    <property type="molecule type" value="Genomic_DNA"/>
</dbReference>
<dbReference type="Pfam" id="PF01778">
    <property type="entry name" value="Ribosomal_L28e"/>
    <property type="match status" value="1"/>
</dbReference>
<organism evidence="6 7">
    <name type="scientific">Penicillium cf. griseofulvum</name>
    <dbReference type="NCBI Taxonomy" id="2972120"/>
    <lineage>
        <taxon>Eukaryota</taxon>
        <taxon>Fungi</taxon>
        <taxon>Dikarya</taxon>
        <taxon>Ascomycota</taxon>
        <taxon>Pezizomycotina</taxon>
        <taxon>Eurotiomycetes</taxon>
        <taxon>Eurotiomycetidae</taxon>
        <taxon>Eurotiales</taxon>
        <taxon>Aspergillaceae</taxon>
        <taxon>Penicillium</taxon>
    </lineage>
</organism>
<comment type="caution">
    <text evidence="6">The sequence shown here is derived from an EMBL/GenBank/DDBJ whole genome shotgun (WGS) entry which is preliminary data.</text>
</comment>
<evidence type="ECO:0000259" key="5">
    <source>
        <dbReference type="Pfam" id="PF01778"/>
    </source>
</evidence>
<dbReference type="GO" id="GO:1990904">
    <property type="term" value="C:ribonucleoprotein complex"/>
    <property type="evidence" value="ECO:0007669"/>
    <property type="project" value="UniProtKB-KW"/>
</dbReference>
<dbReference type="AlphaFoldDB" id="A0A9W9MQH4"/>
<feature type="region of interest" description="Disordered" evidence="4">
    <location>
        <begin position="148"/>
        <end position="178"/>
    </location>
</feature>
<dbReference type="Gene3D" id="3.30.390.110">
    <property type="match status" value="1"/>
</dbReference>
<keyword evidence="7" id="KW-1185">Reference proteome</keyword>
<sequence length="178" mass="19747">GFDSDFDLSILQLNIPFTMASSNISNDLIWQITRNQNSYLVNRNSGGGFQFSRDPLNLVNKHSYKYAGFANTKAIGVQATENGVAVTTKKPSNPNQPGQNLVTVTYGPKTSTRNADRYLFLRIYKGVADRTAKNSYRADIREEAVARVSAVRRSQLPKKDTPAKKARGSKARKAEESE</sequence>
<name>A0A9W9MQH4_9EURO</name>
<proteinExistence type="inferred from homology"/>
<evidence type="ECO:0000256" key="2">
    <source>
        <dbReference type="ARBA" id="ARBA00022980"/>
    </source>
</evidence>
<reference evidence="6" key="2">
    <citation type="journal article" date="2023" name="IMA Fungus">
        <title>Comparative genomic study of the Penicillium genus elucidates a diverse pangenome and 15 lateral gene transfer events.</title>
        <authorList>
            <person name="Petersen C."/>
            <person name="Sorensen T."/>
            <person name="Nielsen M.R."/>
            <person name="Sondergaard T.E."/>
            <person name="Sorensen J.L."/>
            <person name="Fitzpatrick D.A."/>
            <person name="Frisvad J.C."/>
            <person name="Nielsen K.L."/>
        </authorList>
    </citation>
    <scope>NUCLEOTIDE SEQUENCE</scope>
    <source>
        <strain evidence="6">IBT 16849</strain>
    </source>
</reference>
<keyword evidence="2" id="KW-0689">Ribosomal protein</keyword>
<evidence type="ECO:0000313" key="7">
    <source>
        <dbReference type="Proteomes" id="UP001150879"/>
    </source>
</evidence>
<dbReference type="InterPro" id="IPR002672">
    <property type="entry name" value="Ribosomal_eL28"/>
</dbReference>
<reference evidence="6" key="1">
    <citation type="submission" date="2022-11" db="EMBL/GenBank/DDBJ databases">
        <authorList>
            <person name="Petersen C."/>
        </authorList>
    </citation>
    <scope>NUCLEOTIDE SEQUENCE</scope>
    <source>
        <strain evidence="6">IBT 16849</strain>
    </source>
</reference>
<dbReference type="GO" id="GO:0006412">
    <property type="term" value="P:translation"/>
    <property type="evidence" value="ECO:0007669"/>
    <property type="project" value="InterPro"/>
</dbReference>
<accession>A0A9W9MQH4</accession>
<evidence type="ECO:0000256" key="4">
    <source>
        <dbReference type="SAM" id="MobiDB-lite"/>
    </source>
</evidence>
<dbReference type="PANTHER" id="PTHR10544">
    <property type="entry name" value="60S RIBOSOMAL PROTEIN L28"/>
    <property type="match status" value="1"/>
</dbReference>
<dbReference type="GO" id="GO:0003735">
    <property type="term" value="F:structural constituent of ribosome"/>
    <property type="evidence" value="ECO:0007669"/>
    <property type="project" value="InterPro"/>
</dbReference>
<keyword evidence="3" id="KW-0687">Ribonucleoprotein</keyword>
<evidence type="ECO:0000256" key="3">
    <source>
        <dbReference type="ARBA" id="ARBA00023274"/>
    </source>
</evidence>
<feature type="non-terminal residue" evidence="6">
    <location>
        <position position="178"/>
    </location>
</feature>
<feature type="domain" description="Ribosomal eL28/Mak16" evidence="5">
    <location>
        <begin position="28"/>
        <end position="154"/>
    </location>
</feature>
<comment type="similarity">
    <text evidence="1">Belongs to the eukaryotic ribosomal protein eL28 family.</text>
</comment>